<name>A7IUT1_PBCVM</name>
<dbReference type="Proteomes" id="UP000246715">
    <property type="component" value="Segment"/>
</dbReference>
<accession>A7IUT1</accession>
<sequence length="70" mass="7775">MMSRGSAYFLILPSGSKACMLVVRMAFSSFRILRSGSPGKSISKRTFFSVCFSRKSTMTFFSTSPSRKSL</sequence>
<dbReference type="EMBL" id="DQ491001">
    <property type="protein sequence ID" value="ABT14105.1"/>
    <property type="molecule type" value="Genomic_DNA"/>
</dbReference>
<organismHost>
    <name type="scientific">Paramecium bursaria</name>
    <dbReference type="NCBI Taxonomy" id="74790"/>
</organismHost>
<evidence type="ECO:0000313" key="1">
    <source>
        <dbReference type="EMBL" id="ABT14105.1"/>
    </source>
</evidence>
<evidence type="ECO:0000313" key="2">
    <source>
        <dbReference type="Proteomes" id="UP000246715"/>
    </source>
</evidence>
<organism evidence="1 2">
    <name type="scientific">Paramecium bursaria Chlorella virus MT325</name>
    <name type="common">PBCV-MT325</name>
    <dbReference type="NCBI Taxonomy" id="346932"/>
    <lineage>
        <taxon>Viruses</taxon>
        <taxon>Varidnaviria</taxon>
        <taxon>Bamfordvirae</taxon>
        <taxon>Nucleocytoviricota</taxon>
        <taxon>Megaviricetes</taxon>
        <taxon>Algavirales</taxon>
        <taxon>Phycodnaviridae</taxon>
        <taxon>Chlorovirus</taxon>
        <taxon>Chlorovirus conductrix</taxon>
        <taxon>Paramecium bursaria Chlorella virus A1</taxon>
    </lineage>
</organism>
<reference evidence="1 2" key="1">
    <citation type="journal article" date="2007" name="Virology">
        <title>Sequence and annotation of the 314-kb MT325 and the 321-kb FR483 viruses that infect Chlorella Pbi.</title>
        <authorList>
            <person name="Fitzgerald L.A."/>
            <person name="Graves M.V."/>
            <person name="Li X."/>
            <person name="Feldblyum T."/>
            <person name="Hartigan J."/>
            <person name="Van Etten J.L."/>
        </authorList>
    </citation>
    <scope>NUCLEOTIDE SEQUENCE [LARGE SCALE GENOMIC DNA]</scope>
    <source>
        <strain evidence="1 2">MT325</strain>
    </source>
</reference>
<proteinExistence type="predicted"/>
<protein>
    <submittedName>
        <fullName evidence="1">Uncharacterized protein m551L</fullName>
    </submittedName>
</protein>
<gene>
    <name evidence="1" type="primary">m551L</name>
    <name evidence="1" type="ORF">MT325_m551L</name>
</gene>